<dbReference type="PROSITE" id="PS50801">
    <property type="entry name" value="STAS"/>
    <property type="match status" value="1"/>
</dbReference>
<organism evidence="2 3">
    <name type="scientific">Georgenia halophila</name>
    <dbReference type="NCBI Taxonomy" id="620889"/>
    <lineage>
        <taxon>Bacteria</taxon>
        <taxon>Bacillati</taxon>
        <taxon>Actinomycetota</taxon>
        <taxon>Actinomycetes</taxon>
        <taxon>Micrococcales</taxon>
        <taxon>Bogoriellaceae</taxon>
        <taxon>Georgenia</taxon>
    </lineage>
</organism>
<evidence type="ECO:0000259" key="1">
    <source>
        <dbReference type="PROSITE" id="PS50801"/>
    </source>
</evidence>
<protein>
    <recommendedName>
        <fullName evidence="1">STAS domain-containing protein</fullName>
    </recommendedName>
</protein>
<keyword evidence="3" id="KW-1185">Reference proteome</keyword>
<dbReference type="Proteomes" id="UP001500622">
    <property type="component" value="Unassembled WGS sequence"/>
</dbReference>
<dbReference type="RefSeq" id="WP_345216255.1">
    <property type="nucleotide sequence ID" value="NZ_BAABGN010000009.1"/>
</dbReference>
<reference evidence="3" key="1">
    <citation type="journal article" date="2019" name="Int. J. Syst. Evol. Microbiol.">
        <title>The Global Catalogue of Microorganisms (GCM) 10K type strain sequencing project: providing services to taxonomists for standard genome sequencing and annotation.</title>
        <authorList>
            <consortium name="The Broad Institute Genomics Platform"/>
            <consortium name="The Broad Institute Genome Sequencing Center for Infectious Disease"/>
            <person name="Wu L."/>
            <person name="Ma J."/>
        </authorList>
    </citation>
    <scope>NUCLEOTIDE SEQUENCE [LARGE SCALE GENOMIC DNA]</scope>
    <source>
        <strain evidence="3">JCM 17810</strain>
    </source>
</reference>
<dbReference type="SUPFAM" id="SSF52091">
    <property type="entry name" value="SpoIIaa-like"/>
    <property type="match status" value="1"/>
</dbReference>
<proteinExistence type="predicted"/>
<evidence type="ECO:0000313" key="3">
    <source>
        <dbReference type="Proteomes" id="UP001500622"/>
    </source>
</evidence>
<dbReference type="EMBL" id="BAABGN010000009">
    <property type="protein sequence ID" value="GAA4424604.1"/>
    <property type="molecule type" value="Genomic_DNA"/>
</dbReference>
<gene>
    <name evidence="2" type="ORF">GCM10023169_21420</name>
</gene>
<dbReference type="InterPro" id="IPR002645">
    <property type="entry name" value="STAS_dom"/>
</dbReference>
<dbReference type="InterPro" id="IPR036513">
    <property type="entry name" value="STAS_dom_sf"/>
</dbReference>
<dbReference type="Pfam" id="PF01740">
    <property type="entry name" value="STAS"/>
    <property type="match status" value="1"/>
</dbReference>
<name>A0ABP8L8L4_9MICO</name>
<comment type="caution">
    <text evidence="2">The sequence shown here is derived from an EMBL/GenBank/DDBJ whole genome shotgun (WGS) entry which is preliminary data.</text>
</comment>
<sequence>MLNFNVRMDDPIGTTRVQVAGMLDVHNATEFSHMVHQVSEAAGTRACYDFTELDVVDSAGWAAVRTFVRDAQEYGGDVRPPANA</sequence>
<accession>A0ABP8L8L4</accession>
<dbReference type="CDD" id="cd07043">
    <property type="entry name" value="STAS_anti-anti-sigma_factors"/>
    <property type="match status" value="1"/>
</dbReference>
<evidence type="ECO:0000313" key="2">
    <source>
        <dbReference type="EMBL" id="GAA4424604.1"/>
    </source>
</evidence>
<dbReference type="Gene3D" id="3.30.750.24">
    <property type="entry name" value="STAS domain"/>
    <property type="match status" value="1"/>
</dbReference>
<feature type="domain" description="STAS" evidence="1">
    <location>
        <begin position="4"/>
        <end position="78"/>
    </location>
</feature>